<dbReference type="GO" id="GO:0016491">
    <property type="term" value="F:oxidoreductase activity"/>
    <property type="evidence" value="ECO:0007669"/>
    <property type="project" value="InterPro"/>
</dbReference>
<gene>
    <name evidence="2" type="ORF">SAMN05660923_00557</name>
</gene>
<dbReference type="OrthoDB" id="9799122at2"/>
<accession>A0A1H2SX43</accession>
<dbReference type="Proteomes" id="UP000198828">
    <property type="component" value="Unassembled WGS sequence"/>
</dbReference>
<dbReference type="PANTHER" id="PTHR13887">
    <property type="entry name" value="GLUTATHIONE S-TRANSFERASE KAPPA"/>
    <property type="match status" value="1"/>
</dbReference>
<keyword evidence="2" id="KW-0413">Isomerase</keyword>
<keyword evidence="3" id="KW-1185">Reference proteome</keyword>
<dbReference type="InterPro" id="IPR036249">
    <property type="entry name" value="Thioredoxin-like_sf"/>
</dbReference>
<sequence length="198" mass="23157">MKIKVFSDYSCPFCYIAMCFFENLRKDGIKFDIEWIPYEIHPDIPEEGKTIESKYPKGYAEKMHEVLTKFGKEYGIEYKDYNTHKALLAGEFAKTVGIYDEFSKKIFKAYFTEQLNIGDEKILNTIAKEIGLDVKEMNKLIDSGVFDEKIEKAKKLIDQFKIEGTPTFIINDKHKIVGIRHYEQMKRAILAYSESKLM</sequence>
<dbReference type="Gene3D" id="3.40.30.10">
    <property type="entry name" value="Glutaredoxin"/>
    <property type="match status" value="1"/>
</dbReference>
<dbReference type="GO" id="GO:0016853">
    <property type="term" value="F:isomerase activity"/>
    <property type="evidence" value="ECO:0007669"/>
    <property type="project" value="UniProtKB-KW"/>
</dbReference>
<dbReference type="PANTHER" id="PTHR13887:SF33">
    <property type="entry name" value="ISOMERASE"/>
    <property type="match status" value="1"/>
</dbReference>
<dbReference type="InterPro" id="IPR001853">
    <property type="entry name" value="DSBA-like_thioredoxin_dom"/>
</dbReference>
<evidence type="ECO:0000259" key="1">
    <source>
        <dbReference type="Pfam" id="PF01323"/>
    </source>
</evidence>
<reference evidence="2 3" key="1">
    <citation type="submission" date="2016-10" db="EMBL/GenBank/DDBJ databases">
        <authorList>
            <person name="de Groot N.N."/>
        </authorList>
    </citation>
    <scope>NUCLEOTIDE SEQUENCE [LARGE SCALE GENOMIC DNA]</scope>
    <source>
        <strain evidence="2 3">DSM 23310</strain>
    </source>
</reference>
<dbReference type="AlphaFoldDB" id="A0A1H2SX43"/>
<name>A0A1H2SX43_9FIRM</name>
<dbReference type="EMBL" id="FNNG01000002">
    <property type="protein sequence ID" value="SDW35609.1"/>
    <property type="molecule type" value="Genomic_DNA"/>
</dbReference>
<dbReference type="RefSeq" id="WP_093750661.1">
    <property type="nucleotide sequence ID" value="NZ_BSYN01000002.1"/>
</dbReference>
<organism evidence="2 3">
    <name type="scientific">Tepidimicrobium xylanilyticum</name>
    <dbReference type="NCBI Taxonomy" id="1123352"/>
    <lineage>
        <taxon>Bacteria</taxon>
        <taxon>Bacillati</taxon>
        <taxon>Bacillota</taxon>
        <taxon>Tissierellia</taxon>
        <taxon>Tissierellales</taxon>
        <taxon>Tepidimicrobiaceae</taxon>
        <taxon>Tepidimicrobium</taxon>
    </lineage>
</organism>
<evidence type="ECO:0000313" key="3">
    <source>
        <dbReference type="Proteomes" id="UP000198828"/>
    </source>
</evidence>
<protein>
    <submittedName>
        <fullName evidence="2">Predicted dithiol-disulfide isomerase, DsbA family</fullName>
    </submittedName>
</protein>
<proteinExistence type="predicted"/>
<evidence type="ECO:0000313" key="2">
    <source>
        <dbReference type="EMBL" id="SDW35609.1"/>
    </source>
</evidence>
<dbReference type="SUPFAM" id="SSF52833">
    <property type="entry name" value="Thioredoxin-like"/>
    <property type="match status" value="1"/>
</dbReference>
<dbReference type="Pfam" id="PF01323">
    <property type="entry name" value="DSBA"/>
    <property type="match status" value="1"/>
</dbReference>
<feature type="domain" description="DSBA-like thioredoxin" evidence="1">
    <location>
        <begin position="3"/>
        <end position="189"/>
    </location>
</feature>